<dbReference type="Pfam" id="PF13490">
    <property type="entry name" value="zf-HC2"/>
    <property type="match status" value="1"/>
</dbReference>
<dbReference type="OrthoDB" id="6194834at2"/>
<dbReference type="EMBL" id="FNWV01000005">
    <property type="protein sequence ID" value="SEH60128.1"/>
    <property type="molecule type" value="Genomic_DNA"/>
</dbReference>
<organism evidence="5 6">
    <name type="scientific">Ruminococcus flavefaciens</name>
    <dbReference type="NCBI Taxonomy" id="1265"/>
    <lineage>
        <taxon>Bacteria</taxon>
        <taxon>Bacillati</taxon>
        <taxon>Bacillota</taxon>
        <taxon>Clostridia</taxon>
        <taxon>Eubacteriales</taxon>
        <taxon>Oscillospiraceae</taxon>
        <taxon>Ruminococcus</taxon>
    </lineage>
</organism>
<evidence type="ECO:0000259" key="4">
    <source>
        <dbReference type="Pfam" id="PF13490"/>
    </source>
</evidence>
<keyword evidence="5" id="KW-0862">Zinc</keyword>
<gene>
    <name evidence="5" type="ORF">SAMN02910265_01645</name>
</gene>
<comment type="similarity">
    <text evidence="1">Belongs to the zinc-associated anti-sigma factor (ZAS) superfamily. Anti-sigma-W factor family.</text>
</comment>
<name>A0A1H6JLS0_RUMFL</name>
<dbReference type="RefSeq" id="WP_074716269.1">
    <property type="nucleotide sequence ID" value="NZ_FNWV01000005.1"/>
</dbReference>
<evidence type="ECO:0000256" key="2">
    <source>
        <dbReference type="ARBA" id="ARBA00024438"/>
    </source>
</evidence>
<sequence>MRCEIIKDLLPLYCDDALSDVSKEEVEKHIAECDDCKKVYEDMKNGDIKLDTASKNIEPLKKVKKKMRLTKIFFAFILLAVVLLGTAYELFCLHPRLAKTDQISFIPEVTNYGVQYRYPNPDDDENHPFIVPIQGKEEKDIKIDKTNDCVYVNGEKLLDENGKPVPSNGKVVPWGKLRIGVHVETSFKAVREKVTFAPYPSLNVEAEFRPCLPFRQDMNKCIQNESNTMYFDFPIEYLTMDTTLTIHCRDDDIVIRPYTFSDLMIEEQS</sequence>
<evidence type="ECO:0000313" key="6">
    <source>
        <dbReference type="Proteomes" id="UP000183190"/>
    </source>
</evidence>
<dbReference type="Gene3D" id="1.10.10.1320">
    <property type="entry name" value="Anti-sigma factor, zinc-finger domain"/>
    <property type="match status" value="1"/>
</dbReference>
<evidence type="ECO:0000256" key="3">
    <source>
        <dbReference type="SAM" id="Phobius"/>
    </source>
</evidence>
<keyword evidence="5" id="KW-0863">Zinc-finger</keyword>
<proteinExistence type="inferred from homology"/>
<feature type="transmembrane region" description="Helical" evidence="3">
    <location>
        <begin position="72"/>
        <end position="91"/>
    </location>
</feature>
<keyword evidence="3" id="KW-0472">Membrane</keyword>
<accession>A0A1H6JLS0</accession>
<reference evidence="5 6" key="1">
    <citation type="submission" date="2016-10" db="EMBL/GenBank/DDBJ databases">
        <authorList>
            <person name="de Groot N.N."/>
        </authorList>
    </citation>
    <scope>NUCLEOTIDE SEQUENCE [LARGE SCALE GENOMIC DNA]</scope>
    <source>
        <strain evidence="5 6">YAD2003</strain>
    </source>
</reference>
<dbReference type="AlphaFoldDB" id="A0A1H6JLS0"/>
<evidence type="ECO:0000256" key="1">
    <source>
        <dbReference type="ARBA" id="ARBA00024353"/>
    </source>
</evidence>
<dbReference type="InterPro" id="IPR027383">
    <property type="entry name" value="Znf_put"/>
</dbReference>
<keyword evidence="3" id="KW-1133">Transmembrane helix</keyword>
<feature type="domain" description="Putative zinc-finger" evidence="4">
    <location>
        <begin position="3"/>
        <end position="36"/>
    </location>
</feature>
<keyword evidence="3" id="KW-0812">Transmembrane</keyword>
<protein>
    <recommendedName>
        <fullName evidence="2">Anti-sigma-W factor RsiW</fullName>
    </recommendedName>
</protein>
<dbReference type="GO" id="GO:0008270">
    <property type="term" value="F:zinc ion binding"/>
    <property type="evidence" value="ECO:0007669"/>
    <property type="project" value="UniProtKB-KW"/>
</dbReference>
<dbReference type="InterPro" id="IPR041916">
    <property type="entry name" value="Anti_sigma_zinc_sf"/>
</dbReference>
<dbReference type="Proteomes" id="UP000183190">
    <property type="component" value="Unassembled WGS sequence"/>
</dbReference>
<evidence type="ECO:0000313" key="5">
    <source>
        <dbReference type="EMBL" id="SEH60128.1"/>
    </source>
</evidence>
<keyword evidence="5" id="KW-0479">Metal-binding</keyword>